<gene>
    <name evidence="2" type="ORF">ASCRUDRAFT_104934</name>
</gene>
<feature type="compositionally biased region" description="Low complexity" evidence="1">
    <location>
        <begin position="227"/>
        <end position="237"/>
    </location>
</feature>
<organism evidence="2 3">
    <name type="scientific">Ascoidea rubescens DSM 1968</name>
    <dbReference type="NCBI Taxonomy" id="1344418"/>
    <lineage>
        <taxon>Eukaryota</taxon>
        <taxon>Fungi</taxon>
        <taxon>Dikarya</taxon>
        <taxon>Ascomycota</taxon>
        <taxon>Saccharomycotina</taxon>
        <taxon>Saccharomycetes</taxon>
        <taxon>Ascoideaceae</taxon>
        <taxon>Ascoidea</taxon>
    </lineage>
</organism>
<evidence type="ECO:0000313" key="3">
    <source>
        <dbReference type="Proteomes" id="UP000095038"/>
    </source>
</evidence>
<feature type="compositionally biased region" description="Low complexity" evidence="1">
    <location>
        <begin position="171"/>
        <end position="180"/>
    </location>
</feature>
<feature type="compositionally biased region" description="Polar residues" evidence="1">
    <location>
        <begin position="213"/>
        <end position="226"/>
    </location>
</feature>
<feature type="compositionally biased region" description="Low complexity" evidence="1">
    <location>
        <begin position="119"/>
        <end position="137"/>
    </location>
</feature>
<proteinExistence type="predicted"/>
<dbReference type="EMBL" id="KV454475">
    <property type="protein sequence ID" value="ODV64390.1"/>
    <property type="molecule type" value="Genomic_DNA"/>
</dbReference>
<evidence type="ECO:0000256" key="1">
    <source>
        <dbReference type="SAM" id="MobiDB-lite"/>
    </source>
</evidence>
<dbReference type="AlphaFoldDB" id="A0A1D2VS12"/>
<dbReference type="GeneID" id="30962243"/>
<feature type="region of interest" description="Disordered" evidence="1">
    <location>
        <begin position="164"/>
        <end position="237"/>
    </location>
</feature>
<dbReference type="RefSeq" id="XP_020050697.1">
    <property type="nucleotide sequence ID" value="XM_020188607.1"/>
</dbReference>
<feature type="compositionally biased region" description="Low complexity" evidence="1">
    <location>
        <begin position="187"/>
        <end position="207"/>
    </location>
</feature>
<accession>A0A1D2VS12</accession>
<evidence type="ECO:0000313" key="2">
    <source>
        <dbReference type="EMBL" id="ODV64390.1"/>
    </source>
</evidence>
<name>A0A1D2VS12_9ASCO</name>
<feature type="compositionally biased region" description="Low complexity" evidence="1">
    <location>
        <begin position="71"/>
        <end position="97"/>
    </location>
</feature>
<reference evidence="3" key="1">
    <citation type="submission" date="2016-05" db="EMBL/GenBank/DDBJ databases">
        <title>Comparative genomics of biotechnologically important yeasts.</title>
        <authorList>
            <consortium name="DOE Joint Genome Institute"/>
            <person name="Riley R."/>
            <person name="Haridas S."/>
            <person name="Wolfe K.H."/>
            <person name="Lopes M.R."/>
            <person name="Hittinger C.T."/>
            <person name="Goker M."/>
            <person name="Salamov A."/>
            <person name="Wisecaver J."/>
            <person name="Long T.M."/>
            <person name="Aerts A.L."/>
            <person name="Barry K."/>
            <person name="Choi C."/>
            <person name="Clum A."/>
            <person name="Coughlan A.Y."/>
            <person name="Deshpande S."/>
            <person name="Douglass A.P."/>
            <person name="Hanson S.J."/>
            <person name="Klenk H.-P."/>
            <person name="Labutti K."/>
            <person name="Lapidus A."/>
            <person name="Lindquist E."/>
            <person name="Lipzen A."/>
            <person name="Meier-Kolthoff J.P."/>
            <person name="Ohm R.A."/>
            <person name="Otillar R.P."/>
            <person name="Pangilinan J."/>
            <person name="Peng Y."/>
            <person name="Rokas A."/>
            <person name="Rosa C.A."/>
            <person name="Scheuner C."/>
            <person name="Sibirny A.A."/>
            <person name="Slot J.C."/>
            <person name="Stielow J.B."/>
            <person name="Sun H."/>
            <person name="Kurtzman C.P."/>
            <person name="Blackwell M."/>
            <person name="Grigoriev I.V."/>
            <person name="Jeffries T.W."/>
        </authorList>
    </citation>
    <scope>NUCLEOTIDE SEQUENCE [LARGE SCALE GENOMIC DNA]</scope>
    <source>
        <strain evidence="3">DSM 1968</strain>
    </source>
</reference>
<dbReference type="InParanoid" id="A0A1D2VS12"/>
<dbReference type="Proteomes" id="UP000095038">
    <property type="component" value="Unassembled WGS sequence"/>
</dbReference>
<feature type="region of interest" description="Disordered" evidence="1">
    <location>
        <begin position="42"/>
        <end position="101"/>
    </location>
</feature>
<protein>
    <submittedName>
        <fullName evidence="2">Uncharacterized protein</fullName>
    </submittedName>
</protein>
<sequence length="326" mass="36861">MTLSIKMFSCGLFHSKKPKLPFDLNAATNNNINISVNNDEKSQLISDHKKNRYSTSNIIRKLSVKGNTSQNTPRNSSKSNSKSNSPNNSNSNSRTNSFTSITKNVVRRVSLNYNHHNSDNQLNQSQSQSPSKLQSPNDSNNNNYVQRINRSDLMTGLVINDYPKHSKSLRNSKSLKNSSIKPKRSSIKSPIKSPIKSSIKSPNSLSKFPRAPISNNNINSQRYSLPNNLNNNNNNNNNIVTPNQRSNSYYYYTTNSSNTNSNYSYNYNINNDELDIIHTSYNNPLKREISSVSGKTTKTAKTEQINYDLVFDSDLDFTKYKHVSPI</sequence>
<keyword evidence="3" id="KW-1185">Reference proteome</keyword>
<feature type="region of interest" description="Disordered" evidence="1">
    <location>
        <begin position="115"/>
        <end position="144"/>
    </location>
</feature>